<accession>A0A292PY64</accession>
<dbReference type="GO" id="GO:0004674">
    <property type="term" value="F:protein serine/threonine kinase activity"/>
    <property type="evidence" value="ECO:0007669"/>
    <property type="project" value="InterPro"/>
</dbReference>
<proteinExistence type="predicted"/>
<protein>
    <recommendedName>
        <fullName evidence="3">Autophagy-related protein 1</fullName>
    </recommendedName>
</protein>
<organism evidence="5 6">
    <name type="scientific">Tuber aestivum</name>
    <name type="common">summer truffle</name>
    <dbReference type="NCBI Taxonomy" id="59557"/>
    <lineage>
        <taxon>Eukaryota</taxon>
        <taxon>Fungi</taxon>
        <taxon>Dikarya</taxon>
        <taxon>Ascomycota</taxon>
        <taxon>Pezizomycotina</taxon>
        <taxon>Pezizomycetes</taxon>
        <taxon>Pezizales</taxon>
        <taxon>Tuberaceae</taxon>
        <taxon>Tuber</taxon>
    </lineage>
</organism>
<keyword evidence="2" id="KW-0072">Autophagy</keyword>
<comment type="subcellular location">
    <subcellularLocation>
        <location evidence="1">Preautophagosomal structure membrane</location>
        <topology evidence="1">Peripheral membrane protein</topology>
    </subcellularLocation>
</comment>
<dbReference type="Gene3D" id="1.10.510.10">
    <property type="entry name" value="Transferase(Phosphotransferase) domain 1"/>
    <property type="match status" value="1"/>
</dbReference>
<evidence type="ECO:0000259" key="4">
    <source>
        <dbReference type="PROSITE" id="PS50011"/>
    </source>
</evidence>
<reference evidence="5" key="1">
    <citation type="submission" date="2015-10" db="EMBL/GenBank/DDBJ databases">
        <authorList>
            <person name="Regsiter A."/>
            <person name="william w."/>
        </authorList>
    </citation>
    <scope>NUCLEOTIDE SEQUENCE</scope>
    <source>
        <strain evidence="5">Montdore</strain>
    </source>
</reference>
<evidence type="ECO:0000313" key="5">
    <source>
        <dbReference type="EMBL" id="CUS11443.1"/>
    </source>
</evidence>
<evidence type="ECO:0000256" key="1">
    <source>
        <dbReference type="ARBA" id="ARBA00004623"/>
    </source>
</evidence>
<dbReference type="GO" id="GO:0034045">
    <property type="term" value="C:phagophore assembly site membrane"/>
    <property type="evidence" value="ECO:0007669"/>
    <property type="project" value="UniProtKB-SubCell"/>
</dbReference>
<sequence>EVLGQGSFGVVYKQIHKTTGDYRAVKAIDKRLARLDYSREPLVMAVLVEHPSLFVQFLECFEDSQTLYIAMEYFEKGDLTNYIGEPLPQGDVKIISKQILEGLKLMHQHGIAHRDIKPANIFVVSMYPPLIKLGDFGISKRIQPQDTTTFHTRVSTPVYGAPEVLDLDSQSETSAYTNSVDIWSFGCVIYELLVRERLFVTGIQVYEYFHGIRPFPENKLKGLSPPTDDVGILFLKSTLEIQPGDRPTAAGALGHAWL</sequence>
<dbReference type="GO" id="GO:0006914">
    <property type="term" value="P:autophagy"/>
    <property type="evidence" value="ECO:0007669"/>
    <property type="project" value="UniProtKB-KW"/>
</dbReference>
<dbReference type="SUPFAM" id="SSF56112">
    <property type="entry name" value="Protein kinase-like (PK-like)"/>
    <property type="match status" value="1"/>
</dbReference>
<dbReference type="Proteomes" id="UP001412239">
    <property type="component" value="Unassembled WGS sequence"/>
</dbReference>
<name>A0A292PY64_9PEZI</name>
<dbReference type="InterPro" id="IPR008271">
    <property type="entry name" value="Ser/Thr_kinase_AS"/>
</dbReference>
<dbReference type="InterPro" id="IPR011009">
    <property type="entry name" value="Kinase-like_dom_sf"/>
</dbReference>
<dbReference type="EMBL" id="LN891021">
    <property type="protein sequence ID" value="CUS11443.1"/>
    <property type="molecule type" value="Genomic_DNA"/>
</dbReference>
<dbReference type="SMART" id="SM00220">
    <property type="entry name" value="S_TKc"/>
    <property type="match status" value="1"/>
</dbReference>
<evidence type="ECO:0000256" key="2">
    <source>
        <dbReference type="ARBA" id="ARBA00023006"/>
    </source>
</evidence>
<feature type="domain" description="Protein kinase" evidence="4">
    <location>
        <begin position="1"/>
        <end position="258"/>
    </location>
</feature>
<feature type="non-terminal residue" evidence="5">
    <location>
        <position position="1"/>
    </location>
</feature>
<dbReference type="GO" id="GO:0005524">
    <property type="term" value="F:ATP binding"/>
    <property type="evidence" value="ECO:0007669"/>
    <property type="project" value="InterPro"/>
</dbReference>
<dbReference type="AlphaFoldDB" id="A0A292PY64"/>
<dbReference type="InterPro" id="IPR000719">
    <property type="entry name" value="Prot_kinase_dom"/>
</dbReference>
<evidence type="ECO:0000313" key="6">
    <source>
        <dbReference type="Proteomes" id="UP001412239"/>
    </source>
</evidence>
<dbReference type="InterPro" id="IPR045269">
    <property type="entry name" value="Atg1-like"/>
</dbReference>
<dbReference type="PROSITE" id="PS00108">
    <property type="entry name" value="PROTEIN_KINASE_ST"/>
    <property type="match status" value="1"/>
</dbReference>
<dbReference type="PANTHER" id="PTHR24348">
    <property type="entry name" value="SERINE/THREONINE-PROTEIN KINASE UNC-51-RELATED"/>
    <property type="match status" value="1"/>
</dbReference>
<keyword evidence="6" id="KW-1185">Reference proteome</keyword>
<evidence type="ECO:0000256" key="3">
    <source>
        <dbReference type="ARBA" id="ARBA00030237"/>
    </source>
</evidence>
<dbReference type="PANTHER" id="PTHR24348:SF70">
    <property type="entry name" value="PROTEIN KINASE DOMAIN CONTAINING PROTEIN"/>
    <property type="match status" value="1"/>
</dbReference>
<dbReference type="PROSITE" id="PS50011">
    <property type="entry name" value="PROTEIN_KINASE_DOM"/>
    <property type="match status" value="1"/>
</dbReference>
<dbReference type="GO" id="GO:0010506">
    <property type="term" value="P:regulation of autophagy"/>
    <property type="evidence" value="ECO:0007669"/>
    <property type="project" value="InterPro"/>
</dbReference>
<gene>
    <name evidence="5" type="ORF">GSTUAT00004460001</name>
</gene>
<feature type="non-terminal residue" evidence="5">
    <location>
        <position position="258"/>
    </location>
</feature>
<dbReference type="Pfam" id="PF00069">
    <property type="entry name" value="Pkinase"/>
    <property type="match status" value="1"/>
</dbReference>